<reference evidence="9" key="1">
    <citation type="journal article" date="2013" name="PLoS ONE">
        <title>Metagenomic insights into the carbohydrate-active enzymes carried by the microorganisms adhering to solid digesta in the rumen of cows.</title>
        <authorList>
            <person name="Wang L."/>
            <person name="Hatem A."/>
            <person name="Catalyurek U.V."/>
            <person name="Morrison M."/>
            <person name="Yu Z."/>
        </authorList>
    </citation>
    <scope>NUCLEOTIDE SEQUENCE</scope>
</reference>
<dbReference type="InterPro" id="IPR031811">
    <property type="entry name" value="ALGX/ALGJ_SGNH-like"/>
</dbReference>
<keyword evidence="6" id="KW-0016">Alginate biosynthesis</keyword>
<evidence type="ECO:0000256" key="6">
    <source>
        <dbReference type="ARBA" id="ARBA00022841"/>
    </source>
</evidence>
<dbReference type="GO" id="GO:0042597">
    <property type="term" value="C:periplasmic space"/>
    <property type="evidence" value="ECO:0007669"/>
    <property type="project" value="UniProtKB-SubCell"/>
</dbReference>
<accession>W0FIY6</accession>
<evidence type="ECO:0000256" key="2">
    <source>
        <dbReference type="ARBA" id="ARBA00005182"/>
    </source>
</evidence>
<evidence type="ECO:0000256" key="5">
    <source>
        <dbReference type="ARBA" id="ARBA00022764"/>
    </source>
</evidence>
<dbReference type="Pfam" id="PF16822">
    <property type="entry name" value="ALGX"/>
    <property type="match status" value="1"/>
</dbReference>
<dbReference type="GO" id="GO:0042121">
    <property type="term" value="P:alginic acid biosynthetic process"/>
    <property type="evidence" value="ECO:0007669"/>
    <property type="project" value="UniProtKB-UniPathway"/>
</dbReference>
<evidence type="ECO:0000259" key="8">
    <source>
        <dbReference type="Pfam" id="PF16822"/>
    </source>
</evidence>
<dbReference type="EMBL" id="KC246806">
    <property type="protein sequence ID" value="AHF24803.1"/>
    <property type="molecule type" value="Genomic_DNA"/>
</dbReference>
<evidence type="ECO:0000313" key="9">
    <source>
        <dbReference type="EMBL" id="AHF24803.1"/>
    </source>
</evidence>
<keyword evidence="7" id="KW-0472">Membrane</keyword>
<dbReference type="GO" id="GO:0016740">
    <property type="term" value="F:transferase activity"/>
    <property type="evidence" value="ECO:0007669"/>
    <property type="project" value="UniProtKB-KW"/>
</dbReference>
<dbReference type="AlphaFoldDB" id="W0FIY6"/>
<feature type="domain" description="AlgX/AlgJ SGNH hydrolase-like" evidence="8">
    <location>
        <begin position="97"/>
        <end position="232"/>
    </location>
</feature>
<name>W0FIY6_9BACT</name>
<evidence type="ECO:0000256" key="4">
    <source>
        <dbReference type="ARBA" id="ARBA00022729"/>
    </source>
</evidence>
<feature type="transmembrane region" description="Helical" evidence="7">
    <location>
        <begin position="7"/>
        <end position="27"/>
    </location>
</feature>
<comment type="pathway">
    <text evidence="2">Glycan biosynthesis; alginate biosynthesis.</text>
</comment>
<evidence type="ECO:0000256" key="7">
    <source>
        <dbReference type="SAM" id="Phobius"/>
    </source>
</evidence>
<organism evidence="9">
    <name type="scientific">uncultured bacterium Contig1758</name>
    <dbReference type="NCBI Taxonomy" id="1393501"/>
    <lineage>
        <taxon>Bacteria</taxon>
        <taxon>environmental samples</taxon>
    </lineage>
</organism>
<protein>
    <submittedName>
        <fullName evidence="9">Alginate o-acetyltransferase AlgJ</fullName>
    </submittedName>
</protein>
<evidence type="ECO:0000256" key="3">
    <source>
        <dbReference type="ARBA" id="ARBA00022679"/>
    </source>
</evidence>
<proteinExistence type="predicted"/>
<evidence type="ECO:0000256" key="1">
    <source>
        <dbReference type="ARBA" id="ARBA00004418"/>
    </source>
</evidence>
<keyword evidence="7" id="KW-0812">Transmembrane</keyword>
<dbReference type="UniPathway" id="UPA00286"/>
<comment type="subcellular location">
    <subcellularLocation>
        <location evidence="1">Periplasm</location>
    </subcellularLocation>
</comment>
<keyword evidence="3 9" id="KW-0808">Transferase</keyword>
<keyword evidence="7" id="KW-1133">Transmembrane helix</keyword>
<keyword evidence="4" id="KW-0732">Signal</keyword>
<sequence>MKDGKKYTIYFVIFLAVLLVPFAGMLITGPSASESDSAAEFPTPVYEAGEDNRMFNEKYLKQLGEYFEGHCALRKEMVTGFSAITTKVFQTSSSKSVIYGKDGWMFYTDTLGDYTGTEVMSEREMFDCVRTLALIDRYCKANGMEFYFVTAANKNSLYGDKMPYYYAKTTKPGNRELLGAKLRVEGINYIDLYDTFASEEKVLYHKTDSHWNNEGAALAAHTIHTATRTEHIDWYGVKPPYTVRKDFRGDLAAMMYPSAVPLEEEIYYDDGPVFKYVNKVESNFDNKIKTTGAQGKNLLMYRDSFGSSLLPFMAEPYANALFSRSLTVQVRDFESTKPNVVIMEKAERFLPQLASNPPKLTATEIEGNPEGVKELEGAAIKTSSANGYTTVTGTLKEGTYSDTTKIYVNIGGRWYEAYPFHDNGKECFQLYVEDFAEGTEIKIAGSF</sequence>
<keyword evidence="5" id="KW-0574">Periplasm</keyword>